<dbReference type="GeneID" id="36844194"/>
<dbReference type="RefSeq" id="YP_009483322.1">
    <property type="nucleotide sequence ID" value="NC_037667.1"/>
</dbReference>
<feature type="region of interest" description="Disordered" evidence="1">
    <location>
        <begin position="288"/>
        <end position="321"/>
    </location>
</feature>
<proteinExistence type="predicted"/>
<name>A0A2U7U9D2_9VIRU</name>
<evidence type="ECO:0000259" key="2">
    <source>
        <dbReference type="Pfam" id="PF19185"/>
    </source>
</evidence>
<dbReference type="Proteomes" id="UP000248852">
    <property type="component" value="Segment"/>
</dbReference>
<dbReference type="InterPro" id="IPR043841">
    <property type="entry name" value="DUF5867"/>
</dbReference>
<feature type="compositionally biased region" description="Low complexity" evidence="1">
    <location>
        <begin position="295"/>
        <end position="304"/>
    </location>
</feature>
<dbReference type="Pfam" id="PF19185">
    <property type="entry name" value="DUF5867"/>
    <property type="match status" value="1"/>
</dbReference>
<evidence type="ECO:0000313" key="3">
    <source>
        <dbReference type="EMBL" id="AVK75053.1"/>
    </source>
</evidence>
<reference evidence="3" key="1">
    <citation type="journal article" date="2018" name="Nat. Commun.">
        <title>Diversity and evolution of the emerging Pandoraviridae family.</title>
        <authorList>
            <person name="Legendre M."/>
            <person name="Fabre E."/>
            <person name="Poirot O."/>
            <person name="Jeudy S."/>
            <person name="Lartigue A."/>
            <person name="Alempic J.M."/>
            <person name="Beucher L."/>
            <person name="Philippe N."/>
            <person name="Bertaux L."/>
            <person name="Christo-Foroux E."/>
            <person name="Labadie K."/>
            <person name="Coute Y."/>
            <person name="Abergel C."/>
            <person name="Claverie J.M."/>
        </authorList>
    </citation>
    <scope>NUCLEOTIDE SEQUENCE [LARGE SCALE GENOMIC DNA]</scope>
    <source>
        <strain evidence="3">Quercus</strain>
    </source>
</reference>
<accession>A0A2U7U9D2</accession>
<gene>
    <name evidence="3" type="ORF">pqer_cds_631</name>
</gene>
<evidence type="ECO:0000256" key="1">
    <source>
        <dbReference type="SAM" id="MobiDB-lite"/>
    </source>
</evidence>
<dbReference type="EMBL" id="MG011689">
    <property type="protein sequence ID" value="AVK75053.1"/>
    <property type="molecule type" value="Genomic_DNA"/>
</dbReference>
<feature type="domain" description="DUF5867" evidence="2">
    <location>
        <begin position="154"/>
        <end position="437"/>
    </location>
</feature>
<sequence length="640" mass="68918">MDLTSPSAPANTAGAKTSIGHPLPHDVGCAGDAQSVATDACTLGADPLGRSAHTAEKAAAVSKDDSILSGTENCPDDAADGYACNRQTPATTMAHAFDAHMWASVLGSARSKGCTGSDPLVECGSTHAPTYRNDTTHAVDPVAAPSPDRATPMILVLQTFVTTVIETDDETALNDCMATCRGPALALVCTLRAILYAHVSGSTVPGLAILERARLALASAVDSPMAARRNVIAYLLGLLTSVTRACEGTADSRGNDLPLQAIVAILGNSGDPARSVLLQGLDMTGADDEDDAVDPIDNNDNGSNDDIDNSRHAKHPTLLPAADPQLVQAQDDLLTRLDNHHPDLFMAILCRVDPWGIRSLALTSRAHYVLVVKTLREDDAKGRHRRLAAMALSGTVWLQRYGDSRRYEPVAHVITPPPFDRGPLPSLRPLLFLCRSMVAVEADSDALHLRSMNRLAVACALGCGGAVARYLEWINCDSRCDGWEKRRQESRHIERLAYQAGVHMSATMMQIAVTETVRWTFQREWPQARLMSWLQRSAVQSLVDDVVSGIMRGLARPCSKRRHRSLADLAALVEVLSTFLAAVRRNMDGYGRWSEQVFVNLRMALCRAALLVLAPGMSLPMPLVRTRLALALCETAWTAP</sequence>
<protein>
    <recommendedName>
        <fullName evidence="2">DUF5867 domain-containing protein</fullName>
    </recommendedName>
</protein>
<dbReference type="KEGG" id="vg:36844194"/>
<organism evidence="3">
    <name type="scientific">Pandoravirus quercus</name>
    <dbReference type="NCBI Taxonomy" id="2107709"/>
    <lineage>
        <taxon>Viruses</taxon>
        <taxon>Pandoravirus</taxon>
    </lineage>
</organism>